<feature type="compositionally biased region" description="Polar residues" evidence="1">
    <location>
        <begin position="706"/>
        <end position="715"/>
    </location>
</feature>
<keyword evidence="2" id="KW-1133">Transmembrane helix</keyword>
<feature type="compositionally biased region" description="Polar residues" evidence="1">
    <location>
        <begin position="355"/>
        <end position="364"/>
    </location>
</feature>
<dbReference type="PANTHER" id="PTHR23242">
    <property type="entry name" value="TRANSCRIPTION FACTOR HOXA13"/>
    <property type="match status" value="1"/>
</dbReference>
<evidence type="ECO:0008006" key="5">
    <source>
        <dbReference type="Google" id="ProtNLM"/>
    </source>
</evidence>
<evidence type="ECO:0000256" key="2">
    <source>
        <dbReference type="SAM" id="Phobius"/>
    </source>
</evidence>
<reference evidence="3" key="1">
    <citation type="journal article" date="2020" name="Stud. Mycol.">
        <title>101 Dothideomycetes genomes: a test case for predicting lifestyles and emergence of pathogens.</title>
        <authorList>
            <person name="Haridas S."/>
            <person name="Albert R."/>
            <person name="Binder M."/>
            <person name="Bloem J."/>
            <person name="Labutti K."/>
            <person name="Salamov A."/>
            <person name="Andreopoulos B."/>
            <person name="Baker S."/>
            <person name="Barry K."/>
            <person name="Bills G."/>
            <person name="Bluhm B."/>
            <person name="Cannon C."/>
            <person name="Castanera R."/>
            <person name="Culley D."/>
            <person name="Daum C."/>
            <person name="Ezra D."/>
            <person name="Gonzalez J."/>
            <person name="Henrissat B."/>
            <person name="Kuo A."/>
            <person name="Liang C."/>
            <person name="Lipzen A."/>
            <person name="Lutzoni F."/>
            <person name="Magnuson J."/>
            <person name="Mondo S."/>
            <person name="Nolan M."/>
            <person name="Ohm R."/>
            <person name="Pangilinan J."/>
            <person name="Park H.-J."/>
            <person name="Ramirez L."/>
            <person name="Alfaro M."/>
            <person name="Sun H."/>
            <person name="Tritt A."/>
            <person name="Yoshinaga Y."/>
            <person name="Zwiers L.-H."/>
            <person name="Turgeon B."/>
            <person name="Goodwin S."/>
            <person name="Spatafora J."/>
            <person name="Crous P."/>
            <person name="Grigoriev I."/>
        </authorList>
    </citation>
    <scope>NUCLEOTIDE SEQUENCE</scope>
    <source>
        <strain evidence="3">CBS 175.79</strain>
    </source>
</reference>
<evidence type="ECO:0000313" key="3">
    <source>
        <dbReference type="EMBL" id="KAF2015601.1"/>
    </source>
</evidence>
<proteinExistence type="predicted"/>
<dbReference type="RefSeq" id="XP_033383940.1">
    <property type="nucleotide sequence ID" value="XM_033521627.1"/>
</dbReference>
<feature type="compositionally biased region" description="Low complexity" evidence="1">
    <location>
        <begin position="305"/>
        <end position="330"/>
    </location>
</feature>
<gene>
    <name evidence="3" type="ORF">BU24DRAFT_181385</name>
</gene>
<feature type="transmembrane region" description="Helical" evidence="2">
    <location>
        <begin position="45"/>
        <end position="67"/>
    </location>
</feature>
<feature type="region of interest" description="Disordered" evidence="1">
    <location>
        <begin position="683"/>
        <end position="715"/>
    </location>
</feature>
<dbReference type="EMBL" id="ML978069">
    <property type="protein sequence ID" value="KAF2015601.1"/>
    <property type="molecule type" value="Genomic_DNA"/>
</dbReference>
<evidence type="ECO:0000256" key="1">
    <source>
        <dbReference type="SAM" id="MobiDB-lite"/>
    </source>
</evidence>
<protein>
    <recommendedName>
        <fullName evidence="5">Transcription factor hoxa13</fullName>
    </recommendedName>
</protein>
<name>A0A6A5XS65_9PLEO</name>
<feature type="compositionally biased region" description="Low complexity" evidence="1">
    <location>
        <begin position="692"/>
        <end position="704"/>
    </location>
</feature>
<dbReference type="PANTHER" id="PTHR23242:SF9">
    <property type="entry name" value="TRANSCRIPTION FACTOR HOXA13"/>
    <property type="match status" value="1"/>
</dbReference>
<keyword evidence="4" id="KW-1185">Reference proteome</keyword>
<accession>A0A6A5XS65</accession>
<keyword evidence="2" id="KW-0472">Membrane</keyword>
<evidence type="ECO:0000313" key="4">
    <source>
        <dbReference type="Proteomes" id="UP000799778"/>
    </source>
</evidence>
<organism evidence="3 4">
    <name type="scientific">Aaosphaeria arxii CBS 175.79</name>
    <dbReference type="NCBI Taxonomy" id="1450172"/>
    <lineage>
        <taxon>Eukaryota</taxon>
        <taxon>Fungi</taxon>
        <taxon>Dikarya</taxon>
        <taxon>Ascomycota</taxon>
        <taxon>Pezizomycotina</taxon>
        <taxon>Dothideomycetes</taxon>
        <taxon>Pleosporomycetidae</taxon>
        <taxon>Pleosporales</taxon>
        <taxon>Pleosporales incertae sedis</taxon>
        <taxon>Aaosphaeria</taxon>
    </lineage>
</organism>
<sequence length="1368" mass="146323">MAVQNGRAKRPKKTTSNGHLNGSANGHIDNSISLTSPKAKSRNSFFGSLINFAARIATWYIIVTFAFRCPPSISKLSSESPRICEPYLYGRAYVTPYLDPYYQQYVAPQVEKIQPYVDRFDAQVYTPVASFTKDQYAKHGAHRVAQSQKYLEAEWDKTVRPQLENVQAQANAQYQQYLGPHVKQASDVVVPYLQQGRESCLEIYHLTILPAYEAALPYARQGYVHGNRIVAHVIFPYVRAGKDYTYAFLARTVWPQLRVLYGDNVEPQLVRIRERLGRHRDQQKLESIIDALDSESSTVLAVTDSPSSSTKSSSSTKPTPTSDSAKPSKSGSGWDILNDLWPGEAEPKEKGGSGTEVQEATDTQPAEPKLTGAELREKLNNDLREWQNKFAVAADKGAEDLELRVAEITDRQIENGVKGHGAALTVQLEESANSSIEKIKNYIKQTVESIPEDATEQDLEAAYEQCIARTRELGFVVKQRAQAIREWKATYDQETDNLVRAAVASTVEILERIHNLGLQDVGMRWAWTDGVTVKDWKNYHKLRNTLTEWKEEVELVGARHDGLRVAHEEAKALEDKAMEIAQKMVTELVQLKDVSRWKIWAGDATDDFSEKKVPVRVFKAAKDAASGVENVASQASEAVVGSSTPSAESIQDAAASVVSSAEEKVGEASSAISEIIVGSETPSSESVVSKIQESASEASSQASETIVDTESTVTSDIAEASESVKSTVEEAAEEIPEKPDFASSEPKQQKVLGGVMAQAVVEAKEIILDQAFDDDDDETYSQKIQDLAAEAGDRAAELTRAVSEALLGTPTTQGSVESATSLASEQYAKALAAASSVLYGTEQQPLESATSVASEQFARAVTAASYAIYGTPTPTAVFQTIQIQASSRYDQVVSLANEQLSSAKSQLSVLASGTTKPAHETMLSLIEKAYSDSVAAASERLQVALQYTDSVKSYAAGPTQGYFESVSSVAASKLSEGISAASAQFTSKPTPALDNAHRQYYEAIGLAHARYSEFLEAASSGIYGLEQGTVESIASVASESVASAASQASSTIIGTETAWTESLASQASQNWEALIAKASTQVYGKPTPWHESAYSQASVYGAQATAQVTEQYAAVHALISELVVGKEPDFTESVMNRLSSAYYTGLPAVVESVNSYAGEGYDSATSYASEAYASASSVVSSVFSPPPAVETILSQASEQLELAVESASIAIYGTPKGNFEKASEAAASAYSSVQSKASEAVYGTQNAQDHFAGVAASAQAAISEAIWGTPTAADYVASVTSGAGSAYSSLSSAAGEQAANVASALSSAVYGPEQGAIESASSRLALAVEAANSKLSEIYADAAKSAEEAASTVSSVMADATQRVRDEL</sequence>
<feature type="region of interest" description="Disordered" evidence="1">
    <location>
        <begin position="1"/>
        <end position="31"/>
    </location>
</feature>
<feature type="region of interest" description="Disordered" evidence="1">
    <location>
        <begin position="299"/>
        <end position="372"/>
    </location>
</feature>
<feature type="compositionally biased region" description="Polar residues" evidence="1">
    <location>
        <begin position="14"/>
        <end position="31"/>
    </location>
</feature>
<dbReference type="GeneID" id="54279024"/>
<dbReference type="OrthoDB" id="3260408at2759"/>
<dbReference type="Proteomes" id="UP000799778">
    <property type="component" value="Unassembled WGS sequence"/>
</dbReference>
<keyword evidence="2" id="KW-0812">Transmembrane</keyword>